<dbReference type="AlphaFoldDB" id="A0A2G1W5Q7"/>
<keyword evidence="3" id="KW-1185">Reference proteome</keyword>
<accession>A0A2G1W5Q7</accession>
<comment type="caution">
    <text evidence="2">The sequence shown here is derived from an EMBL/GenBank/DDBJ whole genome shotgun (WGS) entry which is preliminary data.</text>
</comment>
<sequence>MREYDQWVCWKYYSDKNNGRDRRRKVPLNPRTGRFAKVTDGNTWTSLDQAVESAIENPLHCHGIGFVFTEDDPFVGVDLDDCRNPVTGHLYPWGQEVVDRLGSYAEVSPSETGLKAIVTSDALIPSRRRSNPGLEVYRSSRFFTITGDIAGVHSETSDATDALRWIHQRYFPDPVPSTADEFPESKSMVARDEQVVNKALSARNGSKFRGLWNGEAQANEGNQSEADLSLCRLLAFWCGPCHQQVDRLFRQSGLFRSKWDEKHYSSGATYGMETIRKAILAQGNVFYRWPVHARSQ</sequence>
<dbReference type="InterPro" id="IPR054468">
    <property type="entry name" value="NrSPol-like_HBD"/>
</dbReference>
<proteinExistence type="predicted"/>
<reference evidence="2 3" key="1">
    <citation type="submission" date="2017-06" db="EMBL/GenBank/DDBJ databases">
        <title>Description of Rhodopirellula bahusiensis sp. nov.</title>
        <authorList>
            <person name="Kizina J."/>
            <person name="Harder J."/>
        </authorList>
    </citation>
    <scope>NUCLEOTIDE SEQUENCE [LARGE SCALE GENOMIC DNA]</scope>
    <source>
        <strain evidence="2 3">SWK21</strain>
    </source>
</reference>
<gene>
    <name evidence="2" type="ORF">CEE69_15200</name>
</gene>
<dbReference type="EMBL" id="NIZW01000011">
    <property type="protein sequence ID" value="PHQ34362.1"/>
    <property type="molecule type" value="Genomic_DNA"/>
</dbReference>
<dbReference type="Pfam" id="PF22763">
    <property type="entry name" value="NrS1-1_pol-like_HBD"/>
    <property type="match status" value="1"/>
</dbReference>
<protein>
    <recommendedName>
        <fullName evidence="1">NrS-1 polymerase-like HBD domain-containing protein</fullName>
    </recommendedName>
</protein>
<dbReference type="Proteomes" id="UP000225740">
    <property type="component" value="Unassembled WGS sequence"/>
</dbReference>
<name>A0A2G1W5Q7_9BACT</name>
<organism evidence="2 3">
    <name type="scientific">Rhodopirellula bahusiensis</name>
    <dbReference type="NCBI Taxonomy" id="2014065"/>
    <lineage>
        <taxon>Bacteria</taxon>
        <taxon>Pseudomonadati</taxon>
        <taxon>Planctomycetota</taxon>
        <taxon>Planctomycetia</taxon>
        <taxon>Pirellulales</taxon>
        <taxon>Pirellulaceae</taxon>
        <taxon>Rhodopirellula</taxon>
    </lineage>
</organism>
<feature type="domain" description="NrS-1 polymerase-like HBD" evidence="1">
    <location>
        <begin position="223"/>
        <end position="286"/>
    </location>
</feature>
<evidence type="ECO:0000259" key="1">
    <source>
        <dbReference type="Pfam" id="PF22763"/>
    </source>
</evidence>
<evidence type="ECO:0000313" key="2">
    <source>
        <dbReference type="EMBL" id="PHQ34362.1"/>
    </source>
</evidence>
<evidence type="ECO:0000313" key="3">
    <source>
        <dbReference type="Proteomes" id="UP000225740"/>
    </source>
</evidence>